<dbReference type="InterPro" id="IPR023362">
    <property type="entry name" value="PH-BEACH_dom"/>
</dbReference>
<keyword evidence="5" id="KW-1185">Reference proteome</keyword>
<evidence type="ECO:0000259" key="3">
    <source>
        <dbReference type="PROSITE" id="PS51783"/>
    </source>
</evidence>
<sequence length="339" mass="38290">MQRLVLEEVLVLLLWLLLHRGGMLVIWSGSRDGMFLKQWELHGWNVCNLVDTKSVYGKDFNALSYKFIAVLVASFALARNIQRSEIDRRAQVDVISRHQLYTGIRAWRKLIHRLIEMRCLFGPVTDHLCTPPRVFWKLDFMESSSRMRQCLRRNYSGSDHLGSAANYEDQCDMEKEKENAITSSKAPVLSAEAISMEAINYDEEQTETDNLDGRICDIEQKGENQPTFSGTAEQPVQACPESGDNQLANEEDLAQSSSAVAPGYVPSEIDERIVLELLASMVRPLKVLQGTFQVTSRRINFIVNISVSSTATDGLDSSFEVGDQEKDRSWLMSSLQSDT</sequence>
<dbReference type="InterPro" id="IPR011993">
    <property type="entry name" value="PH-like_dom_sf"/>
</dbReference>
<feature type="compositionally biased region" description="Polar residues" evidence="1">
    <location>
        <begin position="223"/>
        <end position="234"/>
    </location>
</feature>
<dbReference type="PROSITE" id="PS51783">
    <property type="entry name" value="PH_BEACH"/>
    <property type="match status" value="1"/>
</dbReference>
<dbReference type="PANTHER" id="PTHR13743:SF157">
    <property type="entry name" value="BEACH DOMAIN-CONTAINING PROTEIN C2"/>
    <property type="match status" value="1"/>
</dbReference>
<organism evidence="4 5">
    <name type="scientific">Quillaja saponaria</name>
    <name type="common">Soap bark tree</name>
    <dbReference type="NCBI Taxonomy" id="32244"/>
    <lineage>
        <taxon>Eukaryota</taxon>
        <taxon>Viridiplantae</taxon>
        <taxon>Streptophyta</taxon>
        <taxon>Embryophyta</taxon>
        <taxon>Tracheophyta</taxon>
        <taxon>Spermatophyta</taxon>
        <taxon>Magnoliopsida</taxon>
        <taxon>eudicotyledons</taxon>
        <taxon>Gunneridae</taxon>
        <taxon>Pentapetalae</taxon>
        <taxon>rosids</taxon>
        <taxon>fabids</taxon>
        <taxon>Fabales</taxon>
        <taxon>Quillajaceae</taxon>
        <taxon>Quillaja</taxon>
    </lineage>
</organism>
<gene>
    <name evidence="4" type="ORF">O6P43_027127</name>
</gene>
<dbReference type="InterPro" id="IPR050865">
    <property type="entry name" value="BEACH_Domain"/>
</dbReference>
<dbReference type="KEGG" id="qsa:O6P43_027127"/>
<evidence type="ECO:0000313" key="5">
    <source>
        <dbReference type="Proteomes" id="UP001163823"/>
    </source>
</evidence>
<dbReference type="EMBL" id="JARAOO010000011">
    <property type="protein sequence ID" value="KAJ7951023.1"/>
    <property type="molecule type" value="Genomic_DNA"/>
</dbReference>
<keyword evidence="2" id="KW-1133">Transmembrane helix</keyword>
<reference evidence="4" key="1">
    <citation type="journal article" date="2023" name="Science">
        <title>Elucidation of the pathway for biosynthesis of saponin adjuvants from the soapbark tree.</title>
        <authorList>
            <person name="Reed J."/>
            <person name="Orme A."/>
            <person name="El-Demerdash A."/>
            <person name="Owen C."/>
            <person name="Martin L.B.B."/>
            <person name="Misra R.C."/>
            <person name="Kikuchi S."/>
            <person name="Rejzek M."/>
            <person name="Martin A.C."/>
            <person name="Harkess A."/>
            <person name="Leebens-Mack J."/>
            <person name="Louveau T."/>
            <person name="Stephenson M.J."/>
            <person name="Osbourn A."/>
        </authorList>
    </citation>
    <scope>NUCLEOTIDE SEQUENCE</scope>
    <source>
        <strain evidence="4">S10</strain>
    </source>
</reference>
<accession>A0AAD7L488</accession>
<evidence type="ECO:0000256" key="1">
    <source>
        <dbReference type="SAM" id="MobiDB-lite"/>
    </source>
</evidence>
<evidence type="ECO:0000256" key="2">
    <source>
        <dbReference type="SAM" id="Phobius"/>
    </source>
</evidence>
<name>A0AAD7L488_QUISA</name>
<comment type="caution">
    <text evidence="4">The sequence shown here is derived from an EMBL/GenBank/DDBJ whole genome shotgun (WGS) entry which is preliminary data.</text>
</comment>
<feature type="transmembrane region" description="Helical" evidence="2">
    <location>
        <begin position="9"/>
        <end position="29"/>
    </location>
</feature>
<evidence type="ECO:0000313" key="4">
    <source>
        <dbReference type="EMBL" id="KAJ7951023.1"/>
    </source>
</evidence>
<protein>
    <submittedName>
        <fullName evidence="4">BEACH domain-containing protein C2</fullName>
    </submittedName>
</protein>
<dbReference type="AlphaFoldDB" id="A0AAD7L488"/>
<feature type="region of interest" description="Disordered" evidence="1">
    <location>
        <begin position="222"/>
        <end position="244"/>
    </location>
</feature>
<proteinExistence type="predicted"/>
<dbReference type="PANTHER" id="PTHR13743">
    <property type="entry name" value="BEIGE/BEACH-RELATED"/>
    <property type="match status" value="1"/>
</dbReference>
<feature type="domain" description="BEACH-type PH" evidence="3">
    <location>
        <begin position="268"/>
        <end position="339"/>
    </location>
</feature>
<keyword evidence="2" id="KW-0472">Membrane</keyword>
<keyword evidence="2" id="KW-0812">Transmembrane</keyword>
<dbReference type="Proteomes" id="UP001163823">
    <property type="component" value="Chromosome 11"/>
</dbReference>
<dbReference type="Gene3D" id="2.30.29.30">
    <property type="entry name" value="Pleckstrin-homology domain (PH domain)/Phosphotyrosine-binding domain (PTB)"/>
    <property type="match status" value="1"/>
</dbReference>